<feature type="compositionally biased region" description="Polar residues" evidence="1">
    <location>
        <begin position="86"/>
        <end position="111"/>
    </location>
</feature>
<keyword evidence="2" id="KW-0812">Transmembrane</keyword>
<accession>A0A914V577</accession>
<evidence type="ECO:0000256" key="1">
    <source>
        <dbReference type="SAM" id="MobiDB-lite"/>
    </source>
</evidence>
<evidence type="ECO:0000313" key="3">
    <source>
        <dbReference type="Proteomes" id="UP000887566"/>
    </source>
</evidence>
<evidence type="ECO:0000313" key="4">
    <source>
        <dbReference type="WBParaSite" id="PSAMB.scaffold154size71539.g2752.t1"/>
    </source>
</evidence>
<sequence length="175" mass="18847">MAAAVVHREQMERSVVYRHTLSNAAPHHSPYQSNWPSMGWKNELSQLDNTASPLKTIYFTNGGSNCMQMRQPTSMGQVGSALPSKPQYSPMSGSQEEAPNSPLTCSALSRHSSGRDGTPITSEQVIVVVLVALIICIAVMAHGVYAWLLGSLKLPDLAVGDSAKLVIDRNLSTLV</sequence>
<evidence type="ECO:0000256" key="2">
    <source>
        <dbReference type="SAM" id="Phobius"/>
    </source>
</evidence>
<name>A0A914V577_9BILA</name>
<keyword evidence="3" id="KW-1185">Reference proteome</keyword>
<protein>
    <submittedName>
        <fullName evidence="4">Uncharacterized protein</fullName>
    </submittedName>
</protein>
<keyword evidence="2" id="KW-0472">Membrane</keyword>
<organism evidence="3 4">
    <name type="scientific">Plectus sambesii</name>
    <dbReference type="NCBI Taxonomy" id="2011161"/>
    <lineage>
        <taxon>Eukaryota</taxon>
        <taxon>Metazoa</taxon>
        <taxon>Ecdysozoa</taxon>
        <taxon>Nematoda</taxon>
        <taxon>Chromadorea</taxon>
        <taxon>Plectida</taxon>
        <taxon>Plectina</taxon>
        <taxon>Plectoidea</taxon>
        <taxon>Plectidae</taxon>
        <taxon>Plectus</taxon>
    </lineage>
</organism>
<dbReference type="Proteomes" id="UP000887566">
    <property type="component" value="Unplaced"/>
</dbReference>
<proteinExistence type="predicted"/>
<dbReference type="WBParaSite" id="PSAMB.scaffold154size71539.g2752.t1">
    <property type="protein sequence ID" value="PSAMB.scaffold154size71539.g2752.t1"/>
    <property type="gene ID" value="PSAMB.scaffold154size71539.g2752"/>
</dbReference>
<dbReference type="AlphaFoldDB" id="A0A914V577"/>
<reference evidence="4" key="1">
    <citation type="submission" date="2022-11" db="UniProtKB">
        <authorList>
            <consortium name="WormBaseParasite"/>
        </authorList>
    </citation>
    <scope>IDENTIFICATION</scope>
</reference>
<feature type="transmembrane region" description="Helical" evidence="2">
    <location>
        <begin position="125"/>
        <end position="148"/>
    </location>
</feature>
<keyword evidence="2" id="KW-1133">Transmembrane helix</keyword>
<feature type="region of interest" description="Disordered" evidence="1">
    <location>
        <begin position="69"/>
        <end position="117"/>
    </location>
</feature>